<comment type="caution">
    <text evidence="1">The sequence shown here is derived from an EMBL/GenBank/DDBJ whole genome shotgun (WGS) entry which is preliminary data.</text>
</comment>
<protein>
    <recommendedName>
        <fullName evidence="5">XRE family transcriptional regulator</fullName>
    </recommendedName>
</protein>
<reference evidence="3 4" key="1">
    <citation type="submission" date="2018-07" db="EMBL/GenBank/DDBJ databases">
        <title>Genome sequences of six Lactobacillus spp. isolated from bumble bee guts.</title>
        <authorList>
            <person name="Motta E.V.S."/>
            <person name="Moran N.A."/>
        </authorList>
    </citation>
    <scope>NUCLEOTIDE SEQUENCE [LARGE SCALE GENOMIC DNA]</scope>
    <source>
        <strain evidence="2 3">BI-1.1</strain>
        <strain evidence="1 4">LV-8.1</strain>
    </source>
</reference>
<dbReference type="OrthoDB" id="2307759at2"/>
<accession>A0A347SSY2</accession>
<proteinExistence type="predicted"/>
<dbReference type="RefSeq" id="WP_118900515.1">
    <property type="nucleotide sequence ID" value="NZ_CP031513.1"/>
</dbReference>
<gene>
    <name evidence="2" type="ORF">DS831_03640</name>
    <name evidence="1" type="ORF">DS832_00210</name>
</gene>
<dbReference type="Proteomes" id="UP000284822">
    <property type="component" value="Unassembled WGS sequence"/>
</dbReference>
<evidence type="ECO:0008006" key="5">
    <source>
        <dbReference type="Google" id="ProtNLM"/>
    </source>
</evidence>
<evidence type="ECO:0000313" key="3">
    <source>
        <dbReference type="Proteomes" id="UP000284109"/>
    </source>
</evidence>
<dbReference type="KEGG" id="lbm:DS830_06465"/>
<keyword evidence="3" id="KW-1185">Reference proteome</keyword>
<organism evidence="1 4">
    <name type="scientific">Bombilactobacillus bombi</name>
    <dbReference type="NCBI Taxonomy" id="1303590"/>
    <lineage>
        <taxon>Bacteria</taxon>
        <taxon>Bacillati</taxon>
        <taxon>Bacillota</taxon>
        <taxon>Bacilli</taxon>
        <taxon>Lactobacillales</taxon>
        <taxon>Lactobacillaceae</taxon>
        <taxon>Bombilactobacillus</taxon>
    </lineage>
</organism>
<name>A0A347SSY2_9LACO</name>
<evidence type="ECO:0000313" key="4">
    <source>
        <dbReference type="Proteomes" id="UP000284822"/>
    </source>
</evidence>
<dbReference type="EMBL" id="QOCR01000002">
    <property type="protein sequence ID" value="RHW51127.1"/>
    <property type="molecule type" value="Genomic_DNA"/>
</dbReference>
<evidence type="ECO:0000313" key="1">
    <source>
        <dbReference type="EMBL" id="RHW48848.1"/>
    </source>
</evidence>
<sequence length="62" mass="7024">MAETSKLLAYLKANHIKQQLVATVIGRSLSTTNRKLNNHSEFTKLEIQKLHVSLKIPIDILL</sequence>
<dbReference type="AlphaFoldDB" id="A0A347SSY2"/>
<dbReference type="Proteomes" id="UP000284109">
    <property type="component" value="Unassembled WGS sequence"/>
</dbReference>
<dbReference type="EMBL" id="QOCS01000001">
    <property type="protein sequence ID" value="RHW48848.1"/>
    <property type="molecule type" value="Genomic_DNA"/>
</dbReference>
<evidence type="ECO:0000313" key="2">
    <source>
        <dbReference type="EMBL" id="RHW51127.1"/>
    </source>
</evidence>